<dbReference type="Ensembl" id="ENSSDUT00000014431.1">
    <property type="protein sequence ID" value="ENSSDUP00000014163.1"/>
    <property type="gene ID" value="ENSSDUG00000010297.1"/>
</dbReference>
<name>A0A3B4U7I5_SERDU</name>
<dbReference type="Proteomes" id="UP000261420">
    <property type="component" value="Unplaced"/>
</dbReference>
<dbReference type="AlphaFoldDB" id="A0A3B4U7I5"/>
<organism evidence="1 2">
    <name type="scientific">Seriola dumerili</name>
    <name type="common">Greater amberjack</name>
    <name type="synonym">Caranx dumerili</name>
    <dbReference type="NCBI Taxonomy" id="41447"/>
    <lineage>
        <taxon>Eukaryota</taxon>
        <taxon>Metazoa</taxon>
        <taxon>Chordata</taxon>
        <taxon>Craniata</taxon>
        <taxon>Vertebrata</taxon>
        <taxon>Euteleostomi</taxon>
        <taxon>Actinopterygii</taxon>
        <taxon>Neopterygii</taxon>
        <taxon>Teleostei</taxon>
        <taxon>Neoteleostei</taxon>
        <taxon>Acanthomorphata</taxon>
        <taxon>Carangaria</taxon>
        <taxon>Carangiformes</taxon>
        <taxon>Carangidae</taxon>
        <taxon>Seriola</taxon>
    </lineage>
</organism>
<protein>
    <recommendedName>
        <fullName evidence="3">Nicotinamide riboside kinase 1</fullName>
    </recommendedName>
</protein>
<proteinExistence type="predicted"/>
<keyword evidence="2" id="KW-1185">Reference proteome</keyword>
<evidence type="ECO:0008006" key="3">
    <source>
        <dbReference type="Google" id="ProtNLM"/>
    </source>
</evidence>
<sequence>MIYCLPKSDHKEEETHILIGEDFLLYTYRPLIDMLNQRCFFSIPYEKYTPSLFDGHFWPMYLKHKNSVETSQDHQDDQKKWEEPELNFKCHSKGSEYLCQCEISVFPF</sequence>
<evidence type="ECO:0000313" key="2">
    <source>
        <dbReference type="Proteomes" id="UP000261420"/>
    </source>
</evidence>
<accession>A0A3B4U7I5</accession>
<reference evidence="1" key="2">
    <citation type="submission" date="2025-09" db="UniProtKB">
        <authorList>
            <consortium name="Ensembl"/>
        </authorList>
    </citation>
    <scope>IDENTIFICATION</scope>
</reference>
<evidence type="ECO:0000313" key="1">
    <source>
        <dbReference type="Ensembl" id="ENSSDUP00000014163.1"/>
    </source>
</evidence>
<dbReference type="Gene3D" id="3.40.50.300">
    <property type="entry name" value="P-loop containing nucleotide triphosphate hydrolases"/>
    <property type="match status" value="1"/>
</dbReference>
<reference evidence="1" key="1">
    <citation type="submission" date="2025-08" db="UniProtKB">
        <authorList>
            <consortium name="Ensembl"/>
        </authorList>
    </citation>
    <scope>IDENTIFICATION</scope>
</reference>
<dbReference type="InterPro" id="IPR027417">
    <property type="entry name" value="P-loop_NTPase"/>
</dbReference>